<proteinExistence type="predicted"/>
<accession>A0ABN7W1X3</accession>
<evidence type="ECO:0000256" key="1">
    <source>
        <dbReference type="SAM" id="MobiDB-lite"/>
    </source>
</evidence>
<organism evidence="2 3">
    <name type="scientific">Gigaspora margarita</name>
    <dbReference type="NCBI Taxonomy" id="4874"/>
    <lineage>
        <taxon>Eukaryota</taxon>
        <taxon>Fungi</taxon>
        <taxon>Fungi incertae sedis</taxon>
        <taxon>Mucoromycota</taxon>
        <taxon>Glomeromycotina</taxon>
        <taxon>Glomeromycetes</taxon>
        <taxon>Diversisporales</taxon>
        <taxon>Gigasporaceae</taxon>
        <taxon>Gigaspora</taxon>
    </lineage>
</organism>
<keyword evidence="3" id="KW-1185">Reference proteome</keyword>
<gene>
    <name evidence="2" type="ORF">GMARGA_LOCUS25422</name>
</gene>
<feature type="region of interest" description="Disordered" evidence="1">
    <location>
        <begin position="1"/>
        <end position="54"/>
    </location>
</feature>
<evidence type="ECO:0000313" key="3">
    <source>
        <dbReference type="Proteomes" id="UP000789901"/>
    </source>
</evidence>
<evidence type="ECO:0000313" key="2">
    <source>
        <dbReference type="EMBL" id="CAG8811803.1"/>
    </source>
</evidence>
<comment type="caution">
    <text evidence="2">The sequence shown here is derived from an EMBL/GenBank/DDBJ whole genome shotgun (WGS) entry which is preliminary data.</text>
</comment>
<name>A0ABN7W1X3_GIGMA</name>
<reference evidence="2 3" key="1">
    <citation type="submission" date="2021-06" db="EMBL/GenBank/DDBJ databases">
        <authorList>
            <person name="Kallberg Y."/>
            <person name="Tangrot J."/>
            <person name="Rosling A."/>
        </authorList>
    </citation>
    <scope>NUCLEOTIDE SEQUENCE [LARGE SCALE GENOMIC DNA]</scope>
    <source>
        <strain evidence="2 3">120-4 pot B 10/14</strain>
    </source>
</reference>
<dbReference type="EMBL" id="CAJVQB010028116">
    <property type="protein sequence ID" value="CAG8811803.1"/>
    <property type="molecule type" value="Genomic_DNA"/>
</dbReference>
<protein>
    <submittedName>
        <fullName evidence="2">36948_t:CDS:1</fullName>
    </submittedName>
</protein>
<feature type="compositionally biased region" description="Acidic residues" evidence="1">
    <location>
        <begin position="9"/>
        <end position="19"/>
    </location>
</feature>
<sequence length="174" mass="20289">MVKKSENESDKEESEEEEFKENNNGNTKVIEGEDKEELVKDESDKVEEESDKNDEKKGLPVVTLFFDDNTQVRKSDYYNNIKKHLKTIIYQGLTSKIIQFDSLLINGALSIDLYQEKQELAVLILLEFDNIKLLKALNNNWVILDLVDYTTITWLANIKKDEWIELIQQITSNL</sequence>
<dbReference type="Proteomes" id="UP000789901">
    <property type="component" value="Unassembled WGS sequence"/>
</dbReference>